<protein>
    <submittedName>
        <fullName evidence="2">Uncharacterized protein</fullName>
    </submittedName>
</protein>
<dbReference type="EMBL" id="VSRR010018036">
    <property type="protein sequence ID" value="MPC60919.1"/>
    <property type="molecule type" value="Genomic_DNA"/>
</dbReference>
<keyword evidence="3" id="KW-1185">Reference proteome</keyword>
<gene>
    <name evidence="2" type="ORF">E2C01_054979</name>
</gene>
<dbReference type="AlphaFoldDB" id="A0A5B7GTD5"/>
<evidence type="ECO:0000313" key="3">
    <source>
        <dbReference type="Proteomes" id="UP000324222"/>
    </source>
</evidence>
<name>A0A5B7GTD5_PORTR</name>
<accession>A0A5B7GTD5</accession>
<evidence type="ECO:0000256" key="1">
    <source>
        <dbReference type="SAM" id="MobiDB-lite"/>
    </source>
</evidence>
<comment type="caution">
    <text evidence="2">The sequence shown here is derived from an EMBL/GenBank/DDBJ whole genome shotgun (WGS) entry which is preliminary data.</text>
</comment>
<dbReference type="Proteomes" id="UP000324222">
    <property type="component" value="Unassembled WGS sequence"/>
</dbReference>
<evidence type="ECO:0000313" key="2">
    <source>
        <dbReference type="EMBL" id="MPC60919.1"/>
    </source>
</evidence>
<feature type="region of interest" description="Disordered" evidence="1">
    <location>
        <begin position="1"/>
        <end position="22"/>
    </location>
</feature>
<sequence>MRWRKFNDTTPPHATPHHATPRQEGSLNSLILFRPALNSCRSLTLVGVGCGALRASCTRWGVEAKGHQGTHQAKGWRLVPGWMLGCVLRTLIQRGKV</sequence>
<organism evidence="2 3">
    <name type="scientific">Portunus trituberculatus</name>
    <name type="common">Swimming crab</name>
    <name type="synonym">Neptunus trituberculatus</name>
    <dbReference type="NCBI Taxonomy" id="210409"/>
    <lineage>
        <taxon>Eukaryota</taxon>
        <taxon>Metazoa</taxon>
        <taxon>Ecdysozoa</taxon>
        <taxon>Arthropoda</taxon>
        <taxon>Crustacea</taxon>
        <taxon>Multicrustacea</taxon>
        <taxon>Malacostraca</taxon>
        <taxon>Eumalacostraca</taxon>
        <taxon>Eucarida</taxon>
        <taxon>Decapoda</taxon>
        <taxon>Pleocyemata</taxon>
        <taxon>Brachyura</taxon>
        <taxon>Eubrachyura</taxon>
        <taxon>Portunoidea</taxon>
        <taxon>Portunidae</taxon>
        <taxon>Portuninae</taxon>
        <taxon>Portunus</taxon>
    </lineage>
</organism>
<proteinExistence type="predicted"/>
<reference evidence="2 3" key="1">
    <citation type="submission" date="2019-05" db="EMBL/GenBank/DDBJ databases">
        <title>Another draft genome of Portunus trituberculatus and its Hox gene families provides insights of decapod evolution.</title>
        <authorList>
            <person name="Jeong J.-H."/>
            <person name="Song I."/>
            <person name="Kim S."/>
            <person name="Choi T."/>
            <person name="Kim D."/>
            <person name="Ryu S."/>
            <person name="Kim W."/>
        </authorList>
    </citation>
    <scope>NUCLEOTIDE SEQUENCE [LARGE SCALE GENOMIC DNA]</scope>
    <source>
        <tissue evidence="2">Muscle</tissue>
    </source>
</reference>